<gene>
    <name evidence="5" type="ORF">ACRE_067850</name>
</gene>
<keyword evidence="1" id="KW-0479">Metal-binding</keyword>
<dbReference type="HOGENOM" id="CLU_016574_2_1_1"/>
<dbReference type="GO" id="GO:0006351">
    <property type="term" value="P:DNA-templated transcription"/>
    <property type="evidence" value="ECO:0007669"/>
    <property type="project" value="InterPro"/>
</dbReference>
<dbReference type="STRING" id="857340.A0A086SZC7"/>
<organism evidence="5 6">
    <name type="scientific">Hapsidospora chrysogenum (strain ATCC 11550 / CBS 779.69 / DSM 880 / IAM 14645 / JCM 23072 / IMI 49137)</name>
    <name type="common">Acremonium chrysogenum</name>
    <dbReference type="NCBI Taxonomy" id="857340"/>
    <lineage>
        <taxon>Eukaryota</taxon>
        <taxon>Fungi</taxon>
        <taxon>Dikarya</taxon>
        <taxon>Ascomycota</taxon>
        <taxon>Pezizomycotina</taxon>
        <taxon>Sordariomycetes</taxon>
        <taxon>Hypocreomycetidae</taxon>
        <taxon>Hypocreales</taxon>
        <taxon>Bionectriaceae</taxon>
        <taxon>Hapsidospora</taxon>
    </lineage>
</organism>
<dbReference type="OrthoDB" id="4132249at2759"/>
<dbReference type="GO" id="GO:0003677">
    <property type="term" value="F:DNA binding"/>
    <property type="evidence" value="ECO:0007669"/>
    <property type="project" value="InterPro"/>
</dbReference>
<dbReference type="Gene3D" id="4.10.240.10">
    <property type="entry name" value="Zn(2)-C6 fungal-type DNA-binding domain"/>
    <property type="match status" value="1"/>
</dbReference>
<dbReference type="PROSITE" id="PS50048">
    <property type="entry name" value="ZN2_CY6_FUNGAL_2"/>
    <property type="match status" value="1"/>
</dbReference>
<dbReference type="CDD" id="cd00067">
    <property type="entry name" value="GAL4"/>
    <property type="match status" value="1"/>
</dbReference>
<dbReference type="SUPFAM" id="SSF57701">
    <property type="entry name" value="Zn2/Cys6 DNA-binding domain"/>
    <property type="match status" value="1"/>
</dbReference>
<feature type="compositionally biased region" description="Polar residues" evidence="3">
    <location>
        <begin position="607"/>
        <end position="624"/>
    </location>
</feature>
<dbReference type="InterPro" id="IPR001138">
    <property type="entry name" value="Zn2Cys6_DnaBD"/>
</dbReference>
<keyword evidence="2" id="KW-0539">Nucleus</keyword>
<evidence type="ECO:0000256" key="3">
    <source>
        <dbReference type="SAM" id="MobiDB-lite"/>
    </source>
</evidence>
<dbReference type="InterPro" id="IPR007219">
    <property type="entry name" value="XnlR_reg_dom"/>
</dbReference>
<evidence type="ECO:0000313" key="6">
    <source>
        <dbReference type="Proteomes" id="UP000029964"/>
    </source>
</evidence>
<dbReference type="InterPro" id="IPR036864">
    <property type="entry name" value="Zn2-C6_fun-type_DNA-bd_sf"/>
</dbReference>
<dbReference type="PANTHER" id="PTHR31668:SF20">
    <property type="entry name" value="ZN(II)2CYS6 TRANSCRIPTION FACTOR (EUROFUNG)"/>
    <property type="match status" value="1"/>
</dbReference>
<dbReference type="GO" id="GO:0000981">
    <property type="term" value="F:DNA-binding transcription factor activity, RNA polymerase II-specific"/>
    <property type="evidence" value="ECO:0007669"/>
    <property type="project" value="InterPro"/>
</dbReference>
<dbReference type="InterPro" id="IPR050797">
    <property type="entry name" value="Carb_Metab_Trans_Reg"/>
</dbReference>
<feature type="region of interest" description="Disordered" evidence="3">
    <location>
        <begin position="598"/>
        <end position="649"/>
    </location>
</feature>
<evidence type="ECO:0000259" key="4">
    <source>
        <dbReference type="PROSITE" id="PS50048"/>
    </source>
</evidence>
<evidence type="ECO:0000313" key="5">
    <source>
        <dbReference type="EMBL" id="KFH42459.1"/>
    </source>
</evidence>
<name>A0A086SZC7_HAPC1</name>
<feature type="region of interest" description="Disordered" evidence="3">
    <location>
        <begin position="534"/>
        <end position="575"/>
    </location>
</feature>
<feature type="region of interest" description="Disordered" evidence="3">
    <location>
        <begin position="711"/>
        <end position="736"/>
    </location>
</feature>
<dbReference type="Proteomes" id="UP000029964">
    <property type="component" value="Unassembled WGS sequence"/>
</dbReference>
<dbReference type="SMART" id="SM00906">
    <property type="entry name" value="Fungal_trans"/>
    <property type="match status" value="1"/>
</dbReference>
<dbReference type="EMBL" id="JPKY01000093">
    <property type="protein sequence ID" value="KFH42459.1"/>
    <property type="molecule type" value="Genomic_DNA"/>
</dbReference>
<reference evidence="6" key="1">
    <citation type="journal article" date="2014" name="Genome Announc.">
        <title>Genome sequence and annotation of Acremonium chrysogenum, producer of the beta-lactam antibiotic cephalosporin C.</title>
        <authorList>
            <person name="Terfehr D."/>
            <person name="Dahlmann T.A."/>
            <person name="Specht T."/>
            <person name="Zadra I."/>
            <person name="Kuernsteiner H."/>
            <person name="Kueck U."/>
        </authorList>
    </citation>
    <scope>NUCLEOTIDE SEQUENCE [LARGE SCALE GENOMIC DNA]</scope>
    <source>
        <strain evidence="6">ATCC 11550 / CBS 779.69 / DSM 880 / IAM 14645 / JCM 23072 / IMI 49137</strain>
    </source>
</reference>
<comment type="caution">
    <text evidence="5">The sequence shown here is derived from an EMBL/GenBank/DDBJ whole genome shotgun (WGS) entry which is preliminary data.</text>
</comment>
<feature type="compositionally biased region" description="Low complexity" evidence="3">
    <location>
        <begin position="561"/>
        <end position="571"/>
    </location>
</feature>
<keyword evidence="6" id="KW-1185">Reference proteome</keyword>
<dbReference type="CDD" id="cd12148">
    <property type="entry name" value="fungal_TF_MHR"/>
    <property type="match status" value="1"/>
</dbReference>
<dbReference type="PANTHER" id="PTHR31668">
    <property type="entry name" value="GLUCOSE TRANSPORT TRANSCRIPTION REGULATOR RGT1-RELATED-RELATED"/>
    <property type="match status" value="1"/>
</dbReference>
<evidence type="ECO:0000256" key="2">
    <source>
        <dbReference type="ARBA" id="ARBA00023242"/>
    </source>
</evidence>
<dbReference type="AlphaFoldDB" id="A0A086SZC7"/>
<accession>A0A086SZC7</accession>
<feature type="domain" description="Zn(2)-C6 fungal-type" evidence="4">
    <location>
        <begin position="8"/>
        <end position="37"/>
    </location>
</feature>
<sequence length="736" mass="82163">MTQAVKRACDACHRRKVKCDGINPCRNCQQAQLSCTYNAVPQKKGPKGSRAKVISELRETQRQTSLAAKVQSRSQGIPCPPSTALTPTPGLLTSDLVKVCVSYFFDNMYGQLPILDRQSIEQQILYMEQNRDAYCLMASLCAFIMLQPGMTIPGGDLYNIDMLPGSNMVASQLLVEEALHVRKGYNYLSPITHNALATNYFLFACHHILEMHDQAWYYLREATTMVYMAGMNEENHYLELAPVEGSRQRRLFWLLLATERACAIRRGRPLTLQPTIELPTVSEDPNDKLALQLDGFVILADLFKSYDDAFVNTWKKAQANLATQHISRLQKQLDELVPSYLCQDSTFADPHANQQWLKNTVWQLTNRAADDSMSLQYTARVSRDLLVSMAGQFPGQGMELLNSGLIEKLLETTLSTIEFLSMQPATRQPFTVGLRERADQLINIVAMSRNGNHSFLPLLMSKVNEALPLLVNPLLQDAPEDPNPMQNHNMATMDIFDGFGTAGMAQPPPQMQHMAMDTTDYDRKFPVEEYDKQYGMDMNGSTPESHTTSHTSPSGQAHAQSQSDMSNSFSSPGIMSPGVDYSTNMNGFCAPMPDMVMSPMGHPGQSDPMSHQPVQHQTSPQHMNPHQMAPQQIPPQQMPPQQLSHSHEGMGQHQINGMRNQGMHTAGIPTSHPMNNMWGSIRPSPQRQSNFHPQAQPQMRTVGDFQALQQQSPSNGRTSMVGMGSMNTNEVDFSTL</sequence>
<feature type="compositionally biased region" description="Low complexity" evidence="3">
    <location>
        <begin position="541"/>
        <end position="554"/>
    </location>
</feature>
<dbReference type="Pfam" id="PF00172">
    <property type="entry name" value="Zn_clus"/>
    <property type="match status" value="1"/>
</dbReference>
<evidence type="ECO:0000256" key="1">
    <source>
        <dbReference type="ARBA" id="ARBA00022723"/>
    </source>
</evidence>
<feature type="compositionally biased region" description="Polar residues" evidence="3">
    <location>
        <begin position="725"/>
        <end position="736"/>
    </location>
</feature>
<protein>
    <submittedName>
        <fullName evidence="5">Sucrose utilization protein-like protein</fullName>
    </submittedName>
</protein>
<dbReference type="SMART" id="SM00066">
    <property type="entry name" value="GAL4"/>
    <property type="match status" value="1"/>
</dbReference>
<dbReference type="GO" id="GO:0008270">
    <property type="term" value="F:zinc ion binding"/>
    <property type="evidence" value="ECO:0007669"/>
    <property type="project" value="InterPro"/>
</dbReference>
<proteinExistence type="predicted"/>
<dbReference type="PROSITE" id="PS00463">
    <property type="entry name" value="ZN2_CY6_FUNGAL_1"/>
    <property type="match status" value="1"/>
</dbReference>